<dbReference type="GO" id="GO:0005524">
    <property type="term" value="F:ATP binding"/>
    <property type="evidence" value="ECO:0007669"/>
    <property type="project" value="InterPro"/>
</dbReference>
<feature type="domain" description="ATPase AAA-type core" evidence="1">
    <location>
        <begin position="184"/>
        <end position="305"/>
    </location>
</feature>
<sequence length="356" mass="39131">MSTDHKPYGAVFSHQLWDLSSLILNARLADALERGIARYPIHRSLRLAARTQVDAMFDDLATQLGLNAHRPNGRNLLLDGEGVFVDAHAGSKADYCSFYFGIWADSVERAEAVLQAVQARIEPVRIREPMFSIDWNFLSGNGQLQSASIEELADDVLLDEAYPDIGGVAGFIDRYLRAKETVLVLQGRPGTGKTRLIRAILGEISRRNEGSAQALYTGDKKALECDEIYVKFITGDDHAFVVEDADHLLRPRAEGNEHLHRFLAIADGVVRAQGRKIIFSTNLPNVGDLDDALVRPGRCFAHVDVRELRLDEAAVLIRRLAGERGLDADAAIAAVAGSGNRSHSLAAIYQAVDRLK</sequence>
<evidence type="ECO:0000313" key="2">
    <source>
        <dbReference type="EMBL" id="BAV99564.1"/>
    </source>
</evidence>
<evidence type="ECO:0000313" key="3">
    <source>
        <dbReference type="Proteomes" id="UP000218824"/>
    </source>
</evidence>
<dbReference type="Pfam" id="PF00004">
    <property type="entry name" value="AAA"/>
    <property type="match status" value="1"/>
</dbReference>
<gene>
    <name evidence="2" type="ORF">LEN_4077</name>
</gene>
<dbReference type="RefSeq" id="WP_172437315.1">
    <property type="nucleotide sequence ID" value="NZ_AP014940.1"/>
</dbReference>
<evidence type="ECO:0000259" key="1">
    <source>
        <dbReference type="Pfam" id="PF00004"/>
    </source>
</evidence>
<dbReference type="CDD" id="cd00009">
    <property type="entry name" value="AAA"/>
    <property type="match status" value="1"/>
</dbReference>
<name>A0AAU9AXJ2_LYSEN</name>
<dbReference type="Proteomes" id="UP000218824">
    <property type="component" value="Chromosome"/>
</dbReference>
<dbReference type="SUPFAM" id="SSF52540">
    <property type="entry name" value="P-loop containing nucleoside triphosphate hydrolases"/>
    <property type="match status" value="1"/>
</dbReference>
<accession>A0AAU9AXJ2</accession>
<dbReference type="Gene3D" id="3.40.50.300">
    <property type="entry name" value="P-loop containing nucleotide triphosphate hydrolases"/>
    <property type="match status" value="1"/>
</dbReference>
<dbReference type="EMBL" id="AP014940">
    <property type="protein sequence ID" value="BAV99564.1"/>
    <property type="molecule type" value="Genomic_DNA"/>
</dbReference>
<dbReference type="InterPro" id="IPR003959">
    <property type="entry name" value="ATPase_AAA_core"/>
</dbReference>
<dbReference type="AlphaFoldDB" id="A0AAU9AXJ2"/>
<dbReference type="KEGG" id="lem:LEN_4077"/>
<organism evidence="2 3">
    <name type="scientific">Lysobacter enzymogenes</name>
    <dbReference type="NCBI Taxonomy" id="69"/>
    <lineage>
        <taxon>Bacteria</taxon>
        <taxon>Pseudomonadati</taxon>
        <taxon>Pseudomonadota</taxon>
        <taxon>Gammaproteobacteria</taxon>
        <taxon>Lysobacterales</taxon>
        <taxon>Lysobacteraceae</taxon>
        <taxon>Lysobacter</taxon>
    </lineage>
</organism>
<dbReference type="GeneID" id="83065866"/>
<reference evidence="2 3" key="1">
    <citation type="journal article" date="2017" name="DNA Res.">
        <title>Complete genome sequence and expression profile of the commercial lytic enzyme producer Lysobacter enzymogenes M497-1.</title>
        <authorList>
            <person name="Takami H."/>
            <person name="Toyoda A."/>
            <person name="Uchiyama I."/>
            <person name="Itoh T."/>
            <person name="Takaki Y."/>
            <person name="Arai W."/>
            <person name="Nishi S."/>
            <person name="Kawai M."/>
            <person name="Shinya K."/>
            <person name="Ikeda H."/>
        </authorList>
    </citation>
    <scope>NUCLEOTIDE SEQUENCE [LARGE SCALE GENOMIC DNA]</scope>
    <source>
        <strain evidence="2 3">M497-1</strain>
    </source>
</reference>
<protein>
    <recommendedName>
        <fullName evidence="1">ATPase AAA-type core domain-containing protein</fullName>
    </recommendedName>
</protein>
<dbReference type="GO" id="GO:0016887">
    <property type="term" value="F:ATP hydrolysis activity"/>
    <property type="evidence" value="ECO:0007669"/>
    <property type="project" value="InterPro"/>
</dbReference>
<proteinExistence type="predicted"/>
<dbReference type="InterPro" id="IPR027417">
    <property type="entry name" value="P-loop_NTPase"/>
</dbReference>